<evidence type="ECO:0000313" key="3">
    <source>
        <dbReference type="Proteomes" id="UP001497516"/>
    </source>
</evidence>
<reference evidence="2 3" key="1">
    <citation type="submission" date="2024-04" db="EMBL/GenBank/DDBJ databases">
        <authorList>
            <person name="Fracassetti M."/>
        </authorList>
    </citation>
    <scope>NUCLEOTIDE SEQUENCE [LARGE SCALE GENOMIC DNA]</scope>
</reference>
<accession>A0AAV2FBU9</accession>
<dbReference type="Pfam" id="PF22936">
    <property type="entry name" value="Pol_BBD"/>
    <property type="match status" value="1"/>
</dbReference>
<dbReference type="InterPro" id="IPR054722">
    <property type="entry name" value="PolX-like_BBD"/>
</dbReference>
<evidence type="ECO:0000259" key="1">
    <source>
        <dbReference type="Pfam" id="PF22936"/>
    </source>
</evidence>
<name>A0AAV2FBU9_9ROSI</name>
<dbReference type="EMBL" id="OZ034819">
    <property type="protein sequence ID" value="CAL1395527.1"/>
    <property type="molecule type" value="Genomic_DNA"/>
</dbReference>
<organism evidence="2 3">
    <name type="scientific">Linum trigynum</name>
    <dbReference type="NCBI Taxonomy" id="586398"/>
    <lineage>
        <taxon>Eukaryota</taxon>
        <taxon>Viridiplantae</taxon>
        <taxon>Streptophyta</taxon>
        <taxon>Embryophyta</taxon>
        <taxon>Tracheophyta</taxon>
        <taxon>Spermatophyta</taxon>
        <taxon>Magnoliopsida</taxon>
        <taxon>eudicotyledons</taxon>
        <taxon>Gunneridae</taxon>
        <taxon>Pentapetalae</taxon>
        <taxon>rosids</taxon>
        <taxon>fabids</taxon>
        <taxon>Malpighiales</taxon>
        <taxon>Linaceae</taxon>
        <taxon>Linum</taxon>
    </lineage>
</organism>
<dbReference type="AlphaFoldDB" id="A0AAV2FBU9"/>
<protein>
    <recommendedName>
        <fullName evidence="1">Retrovirus-related Pol polyprotein from transposon TNT 1-94-like beta-barrel domain-containing protein</fullName>
    </recommendedName>
</protein>
<gene>
    <name evidence="2" type="ORF">LTRI10_LOCUS35955</name>
</gene>
<keyword evidence="3" id="KW-1185">Reference proteome</keyword>
<dbReference type="PANTHER" id="PTHR47592">
    <property type="entry name" value="PBF68 PROTEIN"/>
    <property type="match status" value="1"/>
</dbReference>
<dbReference type="Proteomes" id="UP001497516">
    <property type="component" value="Chromosome 6"/>
</dbReference>
<proteinExistence type="predicted"/>
<evidence type="ECO:0000313" key="2">
    <source>
        <dbReference type="EMBL" id="CAL1395527.1"/>
    </source>
</evidence>
<feature type="domain" description="Retrovirus-related Pol polyprotein from transposon TNT 1-94-like beta-barrel" evidence="1">
    <location>
        <begin position="14"/>
        <end position="78"/>
    </location>
</feature>
<sequence length="78" mass="8660">MIAEVNLAGNSKGWWLDMGALKHIYNNRAMFKTYNEAPDDKKVLLGIPHTTIVAGSRDVELSFTSGKTMTLKDVLHTP</sequence>